<dbReference type="EnsemblMetazoa" id="HelroT189144">
    <property type="protein sequence ID" value="HelroP189144"/>
    <property type="gene ID" value="HelroG189144"/>
</dbReference>
<dbReference type="InterPro" id="IPR036885">
    <property type="entry name" value="SWIB_MDM2_dom_sf"/>
</dbReference>
<dbReference type="OrthoDB" id="10251073at2759"/>
<dbReference type="EMBL" id="KB097495">
    <property type="protein sequence ID" value="ESN96184.1"/>
    <property type="molecule type" value="Genomic_DNA"/>
</dbReference>
<evidence type="ECO:0000313" key="4">
    <source>
        <dbReference type="EMBL" id="ESN96184.1"/>
    </source>
</evidence>
<dbReference type="PROSITE" id="PS51925">
    <property type="entry name" value="SWIB_MDM2"/>
    <property type="match status" value="1"/>
</dbReference>
<dbReference type="PROSITE" id="PS51998">
    <property type="entry name" value="DEK_C"/>
    <property type="match status" value="1"/>
</dbReference>
<dbReference type="CDD" id="cd10567">
    <property type="entry name" value="SWIB-MDM2_like"/>
    <property type="match status" value="1"/>
</dbReference>
<evidence type="ECO:0000313" key="6">
    <source>
        <dbReference type="Proteomes" id="UP000015101"/>
    </source>
</evidence>
<evidence type="ECO:0000313" key="5">
    <source>
        <dbReference type="EnsemblMetazoa" id="HelroP189144"/>
    </source>
</evidence>
<dbReference type="InterPro" id="IPR014876">
    <property type="entry name" value="DEK_C"/>
</dbReference>
<accession>T1FQQ1</accession>
<dbReference type="KEGG" id="hro:HELRODRAFT_189144"/>
<proteinExistence type="predicted"/>
<evidence type="ECO:0000259" key="2">
    <source>
        <dbReference type="PROSITE" id="PS51925"/>
    </source>
</evidence>
<dbReference type="OMA" id="KVWQYIR"/>
<protein>
    <submittedName>
        <fullName evidence="4 5">Uncharacterized protein</fullName>
    </submittedName>
</protein>
<evidence type="ECO:0000259" key="3">
    <source>
        <dbReference type="PROSITE" id="PS51998"/>
    </source>
</evidence>
<dbReference type="GO" id="GO:0005634">
    <property type="term" value="C:nucleus"/>
    <property type="evidence" value="ECO:0000318"/>
    <property type="project" value="GO_Central"/>
</dbReference>
<evidence type="ECO:0000256" key="1">
    <source>
        <dbReference type="SAM" id="MobiDB-lite"/>
    </source>
</evidence>
<dbReference type="CTD" id="20211148"/>
<feature type="compositionally biased region" description="Basic residues" evidence="1">
    <location>
        <begin position="138"/>
        <end position="149"/>
    </location>
</feature>
<dbReference type="PANTHER" id="PTHR13844">
    <property type="entry name" value="SWI/SNF-RELATED MATRIX-ASSOCIATED ACTIN-DEPENDENT REGULATOR OF CHROMATIN SUBFAMILY D"/>
    <property type="match status" value="1"/>
</dbReference>
<dbReference type="RefSeq" id="XP_009025407.1">
    <property type="nucleotide sequence ID" value="XM_009027159.1"/>
</dbReference>
<feature type="compositionally biased region" description="Acidic residues" evidence="1">
    <location>
        <begin position="90"/>
        <end position="123"/>
    </location>
</feature>
<reference evidence="4 6" key="2">
    <citation type="journal article" date="2013" name="Nature">
        <title>Insights into bilaterian evolution from three spiralian genomes.</title>
        <authorList>
            <person name="Simakov O."/>
            <person name="Marletaz F."/>
            <person name="Cho S.J."/>
            <person name="Edsinger-Gonzales E."/>
            <person name="Havlak P."/>
            <person name="Hellsten U."/>
            <person name="Kuo D.H."/>
            <person name="Larsson T."/>
            <person name="Lv J."/>
            <person name="Arendt D."/>
            <person name="Savage R."/>
            <person name="Osoegawa K."/>
            <person name="de Jong P."/>
            <person name="Grimwood J."/>
            <person name="Chapman J.A."/>
            <person name="Shapiro H."/>
            <person name="Aerts A."/>
            <person name="Otillar R.P."/>
            <person name="Terry A.Y."/>
            <person name="Boore J.L."/>
            <person name="Grigoriev I.V."/>
            <person name="Lindberg D.R."/>
            <person name="Seaver E.C."/>
            <person name="Weisblat D.A."/>
            <person name="Putnam N.H."/>
            <person name="Rokhsar D.S."/>
        </authorList>
    </citation>
    <scope>NUCLEOTIDE SEQUENCE</scope>
</reference>
<feature type="domain" description="DM2" evidence="2">
    <location>
        <begin position="169"/>
        <end position="246"/>
    </location>
</feature>
<dbReference type="STRING" id="6412.T1FQQ1"/>
<name>T1FQQ1_HELRO</name>
<dbReference type="SMART" id="SM00151">
    <property type="entry name" value="SWIB"/>
    <property type="match status" value="1"/>
</dbReference>
<dbReference type="FunCoup" id="T1FQQ1">
    <property type="interactions" value="554"/>
</dbReference>
<dbReference type="SUPFAM" id="SSF109715">
    <property type="entry name" value="DEK C-terminal domain"/>
    <property type="match status" value="1"/>
</dbReference>
<dbReference type="SUPFAM" id="SSF47592">
    <property type="entry name" value="SWIB/MDM2 domain"/>
    <property type="match status" value="1"/>
</dbReference>
<dbReference type="InterPro" id="IPR003121">
    <property type="entry name" value="SWIB_MDM2_domain"/>
</dbReference>
<feature type="region of interest" description="Disordered" evidence="1">
    <location>
        <begin position="60"/>
        <end position="169"/>
    </location>
</feature>
<dbReference type="EMBL" id="AMQM01001349">
    <property type="status" value="NOT_ANNOTATED_CDS"/>
    <property type="molecule type" value="Genomic_DNA"/>
</dbReference>
<reference evidence="5" key="3">
    <citation type="submission" date="2015-06" db="UniProtKB">
        <authorList>
            <consortium name="EnsemblMetazoa"/>
        </authorList>
    </citation>
    <scope>IDENTIFICATION</scope>
</reference>
<dbReference type="Proteomes" id="UP000015101">
    <property type="component" value="Unassembled WGS sequence"/>
</dbReference>
<dbReference type="Pfam" id="PF08766">
    <property type="entry name" value="DEK_C"/>
    <property type="match status" value="1"/>
</dbReference>
<gene>
    <name evidence="5" type="primary">20211148</name>
    <name evidence="4" type="ORF">HELRODRAFT_189144</name>
</gene>
<dbReference type="Pfam" id="PF02201">
    <property type="entry name" value="SWIB"/>
    <property type="match status" value="1"/>
</dbReference>
<dbReference type="InterPro" id="IPR019835">
    <property type="entry name" value="SWIB_domain"/>
</dbReference>
<reference evidence="6" key="1">
    <citation type="submission" date="2012-12" db="EMBL/GenBank/DDBJ databases">
        <authorList>
            <person name="Hellsten U."/>
            <person name="Grimwood J."/>
            <person name="Chapman J.A."/>
            <person name="Shapiro H."/>
            <person name="Aerts A."/>
            <person name="Otillar R.P."/>
            <person name="Terry A.Y."/>
            <person name="Boore J.L."/>
            <person name="Simakov O."/>
            <person name="Marletaz F."/>
            <person name="Cho S.-J."/>
            <person name="Edsinger-Gonzales E."/>
            <person name="Havlak P."/>
            <person name="Kuo D.-H."/>
            <person name="Larsson T."/>
            <person name="Lv J."/>
            <person name="Arendt D."/>
            <person name="Savage R."/>
            <person name="Osoegawa K."/>
            <person name="de Jong P."/>
            <person name="Lindberg D.R."/>
            <person name="Seaver E.C."/>
            <person name="Weisblat D.A."/>
            <person name="Putnam N.H."/>
            <person name="Grigoriev I.V."/>
            <person name="Rokhsar D.S."/>
        </authorList>
    </citation>
    <scope>NUCLEOTIDE SEQUENCE</scope>
</reference>
<dbReference type="HOGENOM" id="CLU_046065_1_2_1"/>
<dbReference type="AlphaFoldDB" id="T1FQQ1"/>
<dbReference type="Gene3D" id="1.10.10.60">
    <property type="entry name" value="Homeodomain-like"/>
    <property type="match status" value="1"/>
</dbReference>
<dbReference type="eggNOG" id="KOG1946">
    <property type="taxonomic scope" value="Eukaryota"/>
</dbReference>
<dbReference type="InParanoid" id="T1FQQ1"/>
<dbReference type="GeneID" id="20211148"/>
<dbReference type="Gene3D" id="1.10.245.10">
    <property type="entry name" value="SWIB/MDM2 domain"/>
    <property type="match status" value="1"/>
</dbReference>
<feature type="domain" description="DEK-C" evidence="3">
    <location>
        <begin position="2"/>
        <end position="57"/>
    </location>
</feature>
<organism evidence="5 6">
    <name type="scientific">Helobdella robusta</name>
    <name type="common">Californian leech</name>
    <dbReference type="NCBI Taxonomy" id="6412"/>
    <lineage>
        <taxon>Eukaryota</taxon>
        <taxon>Metazoa</taxon>
        <taxon>Spiralia</taxon>
        <taxon>Lophotrochozoa</taxon>
        <taxon>Annelida</taxon>
        <taxon>Clitellata</taxon>
        <taxon>Hirudinea</taxon>
        <taxon>Rhynchobdellida</taxon>
        <taxon>Glossiphoniidae</taxon>
        <taxon>Helobdella</taxon>
    </lineage>
</organism>
<keyword evidence="6" id="KW-1185">Reference proteome</keyword>
<sequence length="257" mass="30018">MDSSKLDLKDDIIEILKDADLTKLSTKKIRIQLEEKYKVDLMERKSEIDFLVMAEIENIEKCKSTKNTNSKAKPQHNGPAPKKMKRDKVEEEEDDDNDDDVDDKSEDEEDDKDKDKNTEDDEDIARQLQEEEENGAIRKTRHAHKKKTPAKSEKKEKKQRKKGAPRENRFTETCNLSPELAAIMGEDKLKRSDVVKRMWAIVKERNLFDPKNKQWMICDDQMYSVFGKKKVKLFGMMKYLTSHIYKSDEVISSPLSS</sequence>